<keyword evidence="5 6" id="KW-0720">Serine protease</keyword>
<dbReference type="PROSITE" id="PS00137">
    <property type="entry name" value="SUBTILASE_HIS"/>
    <property type="match status" value="1"/>
</dbReference>
<feature type="chain" id="PRO_5040391275" evidence="7">
    <location>
        <begin position="19"/>
        <end position="394"/>
    </location>
</feature>
<feature type="domain" description="Peptidase S8/S53" evidence="8">
    <location>
        <begin position="149"/>
        <end position="385"/>
    </location>
</feature>
<evidence type="ECO:0000256" key="3">
    <source>
        <dbReference type="ARBA" id="ARBA00022729"/>
    </source>
</evidence>
<keyword evidence="2 6" id="KW-0645">Protease</keyword>
<organism evidence="10 11">
    <name type="scientific">Myriangium duriaei CBS 260.36</name>
    <dbReference type="NCBI Taxonomy" id="1168546"/>
    <lineage>
        <taxon>Eukaryota</taxon>
        <taxon>Fungi</taxon>
        <taxon>Dikarya</taxon>
        <taxon>Ascomycota</taxon>
        <taxon>Pezizomycotina</taxon>
        <taxon>Dothideomycetes</taxon>
        <taxon>Dothideomycetidae</taxon>
        <taxon>Myriangiales</taxon>
        <taxon>Myriangiaceae</taxon>
        <taxon>Myriangium</taxon>
    </lineage>
</organism>
<dbReference type="InterPro" id="IPR034193">
    <property type="entry name" value="PCSK9_ProteinaseK-like"/>
</dbReference>
<comment type="similarity">
    <text evidence="1 6">Belongs to the peptidase S8 family.</text>
</comment>
<dbReference type="InterPro" id="IPR010259">
    <property type="entry name" value="S8pro/Inhibitor_I9"/>
</dbReference>
<dbReference type="EMBL" id="ML996096">
    <property type="protein sequence ID" value="KAF2147610.1"/>
    <property type="molecule type" value="Genomic_DNA"/>
</dbReference>
<dbReference type="Gene3D" id="3.40.50.200">
    <property type="entry name" value="Peptidase S8/S53 domain"/>
    <property type="match status" value="1"/>
</dbReference>
<dbReference type="OrthoDB" id="206201at2759"/>
<evidence type="ECO:0000313" key="11">
    <source>
        <dbReference type="Proteomes" id="UP000799439"/>
    </source>
</evidence>
<evidence type="ECO:0000259" key="8">
    <source>
        <dbReference type="Pfam" id="PF00082"/>
    </source>
</evidence>
<feature type="active site" description="Charge relay system" evidence="6">
    <location>
        <position position="183"/>
    </location>
</feature>
<evidence type="ECO:0000259" key="9">
    <source>
        <dbReference type="Pfam" id="PF05922"/>
    </source>
</evidence>
<evidence type="ECO:0000256" key="6">
    <source>
        <dbReference type="PROSITE-ProRule" id="PRU01240"/>
    </source>
</evidence>
<dbReference type="GO" id="GO:0006508">
    <property type="term" value="P:proteolysis"/>
    <property type="evidence" value="ECO:0007669"/>
    <property type="project" value="UniProtKB-KW"/>
</dbReference>
<dbReference type="GO" id="GO:0004252">
    <property type="term" value="F:serine-type endopeptidase activity"/>
    <property type="evidence" value="ECO:0007669"/>
    <property type="project" value="UniProtKB-UniRule"/>
</dbReference>
<dbReference type="InterPro" id="IPR015500">
    <property type="entry name" value="Peptidase_S8_subtilisin-rel"/>
</dbReference>
<dbReference type="CDD" id="cd04077">
    <property type="entry name" value="Peptidases_S8_PCSK9_ProteinaseK_like"/>
    <property type="match status" value="1"/>
</dbReference>
<dbReference type="PANTHER" id="PTHR43806:SF11">
    <property type="entry name" value="CEREVISIN-RELATED"/>
    <property type="match status" value="1"/>
</dbReference>
<keyword evidence="3 7" id="KW-0732">Signal</keyword>
<keyword evidence="4 6" id="KW-0378">Hydrolase</keyword>
<dbReference type="PRINTS" id="PR00723">
    <property type="entry name" value="SUBTILISIN"/>
</dbReference>
<proteinExistence type="inferred from homology"/>
<feature type="domain" description="Inhibitor I9" evidence="9">
    <location>
        <begin position="27"/>
        <end position="105"/>
    </location>
</feature>
<keyword evidence="11" id="KW-1185">Reference proteome</keyword>
<protein>
    <submittedName>
        <fullName evidence="10">Alkaline protease</fullName>
    </submittedName>
</protein>
<evidence type="ECO:0000256" key="7">
    <source>
        <dbReference type="SAM" id="SignalP"/>
    </source>
</evidence>
<evidence type="ECO:0000256" key="2">
    <source>
        <dbReference type="ARBA" id="ARBA00022670"/>
    </source>
</evidence>
<gene>
    <name evidence="10" type="ORF">K461DRAFT_263538</name>
</gene>
<dbReference type="AlphaFoldDB" id="A0A9P4ITR2"/>
<name>A0A9P4ITR2_9PEZI</name>
<dbReference type="Pfam" id="PF05922">
    <property type="entry name" value="Inhibitor_I9"/>
    <property type="match status" value="1"/>
</dbReference>
<dbReference type="Pfam" id="PF00082">
    <property type="entry name" value="Peptidase_S8"/>
    <property type="match status" value="1"/>
</dbReference>
<evidence type="ECO:0000256" key="4">
    <source>
        <dbReference type="ARBA" id="ARBA00022801"/>
    </source>
</evidence>
<evidence type="ECO:0000256" key="1">
    <source>
        <dbReference type="ARBA" id="ARBA00011073"/>
    </source>
</evidence>
<feature type="signal peptide" evidence="7">
    <location>
        <begin position="1"/>
        <end position="18"/>
    </location>
</feature>
<dbReference type="PROSITE" id="PS51892">
    <property type="entry name" value="SUBTILASE"/>
    <property type="match status" value="1"/>
</dbReference>
<dbReference type="InterPro" id="IPR050131">
    <property type="entry name" value="Peptidase_S8_subtilisin-like"/>
</dbReference>
<dbReference type="InterPro" id="IPR000209">
    <property type="entry name" value="Peptidase_S8/S53_dom"/>
</dbReference>
<dbReference type="FunFam" id="3.40.50.200:FF:000007">
    <property type="entry name" value="Subtilisin-like serine protease"/>
    <property type="match status" value="1"/>
</dbReference>
<dbReference type="InterPro" id="IPR022398">
    <property type="entry name" value="Peptidase_S8_His-AS"/>
</dbReference>
<dbReference type="PROSITE" id="PS00136">
    <property type="entry name" value="SUBTILASE_ASP"/>
    <property type="match status" value="1"/>
</dbReference>
<accession>A0A9P4ITR2</accession>
<dbReference type="SUPFAM" id="SSF54897">
    <property type="entry name" value="Protease propeptides/inhibitors"/>
    <property type="match status" value="1"/>
</dbReference>
<reference evidence="10" key="1">
    <citation type="journal article" date="2020" name="Stud. Mycol.">
        <title>101 Dothideomycetes genomes: a test case for predicting lifestyles and emergence of pathogens.</title>
        <authorList>
            <person name="Haridas S."/>
            <person name="Albert R."/>
            <person name="Binder M."/>
            <person name="Bloem J."/>
            <person name="Labutti K."/>
            <person name="Salamov A."/>
            <person name="Andreopoulos B."/>
            <person name="Baker S."/>
            <person name="Barry K."/>
            <person name="Bills G."/>
            <person name="Bluhm B."/>
            <person name="Cannon C."/>
            <person name="Castanera R."/>
            <person name="Culley D."/>
            <person name="Daum C."/>
            <person name="Ezra D."/>
            <person name="Gonzalez J."/>
            <person name="Henrissat B."/>
            <person name="Kuo A."/>
            <person name="Liang C."/>
            <person name="Lipzen A."/>
            <person name="Lutzoni F."/>
            <person name="Magnuson J."/>
            <person name="Mondo S."/>
            <person name="Nolan M."/>
            <person name="Ohm R."/>
            <person name="Pangilinan J."/>
            <person name="Park H.-J."/>
            <person name="Ramirez L."/>
            <person name="Alfaro M."/>
            <person name="Sun H."/>
            <person name="Tritt A."/>
            <person name="Yoshinaga Y."/>
            <person name="Zwiers L.-H."/>
            <person name="Turgeon B."/>
            <person name="Goodwin S."/>
            <person name="Spatafora J."/>
            <person name="Crous P."/>
            <person name="Grigoriev I."/>
        </authorList>
    </citation>
    <scope>NUCLEOTIDE SEQUENCE</scope>
    <source>
        <strain evidence="10">CBS 260.36</strain>
    </source>
</reference>
<dbReference type="SUPFAM" id="SSF52743">
    <property type="entry name" value="Subtilisin-like"/>
    <property type="match status" value="1"/>
</dbReference>
<sequence>MFILLTGFFAGATVFVEGSELTDLTDRYIITLKPGSYLAEHLSVIHHLHTQAAFENTDNTTFEGVTHQYELPEFQAYAGHFHRLVIQQVKHFQDVAAVEEDRLYHAGAMVRQRDAGYGLDVISHRSAWNENRGVYVYDRSAGLGTFAYVVDSGIQTRHNDFGGRASLGYNACKSKPFRDDNGHGTHIAGIIGSATYGVAKRCQLIAVKVLTRNYGPASTLLDGYQWAVNDILNRHRQASAIINVSIWGPYSTAWNRAVDMAFRRGVSTVVCAGNDDIDAHHASPASANGAITVGATTAYRKRWQRSNFGRDVNIFAPGVSILSTTTGGMQATERQSGTSQASAYVAGLVLYFKALKHLPSARSTRHYLMAQAVPGIVTDRKGSDNKFAYNGNGL</sequence>
<feature type="active site" description="Charge relay system" evidence="6">
    <location>
        <position position="339"/>
    </location>
</feature>
<dbReference type="InterPro" id="IPR023827">
    <property type="entry name" value="Peptidase_S8_Asp-AS"/>
</dbReference>
<dbReference type="InterPro" id="IPR036852">
    <property type="entry name" value="Peptidase_S8/S53_dom_sf"/>
</dbReference>
<comment type="caution">
    <text evidence="10">The sequence shown here is derived from an EMBL/GenBank/DDBJ whole genome shotgun (WGS) entry which is preliminary data.</text>
</comment>
<evidence type="ECO:0000256" key="5">
    <source>
        <dbReference type="ARBA" id="ARBA00022825"/>
    </source>
</evidence>
<dbReference type="Proteomes" id="UP000799439">
    <property type="component" value="Unassembled WGS sequence"/>
</dbReference>
<evidence type="ECO:0000313" key="10">
    <source>
        <dbReference type="EMBL" id="KAF2147610.1"/>
    </source>
</evidence>
<dbReference type="PANTHER" id="PTHR43806">
    <property type="entry name" value="PEPTIDASE S8"/>
    <property type="match status" value="1"/>
</dbReference>
<feature type="active site" description="Charge relay system" evidence="6">
    <location>
        <position position="151"/>
    </location>
</feature>